<comment type="caution">
    <text evidence="1">The sequence shown here is derived from an EMBL/GenBank/DDBJ whole genome shotgun (WGS) entry which is preliminary data.</text>
</comment>
<protein>
    <submittedName>
        <fullName evidence="1">Uncharacterized protein</fullName>
    </submittedName>
</protein>
<accession>A0A3M3JC70</accession>
<dbReference type="EMBL" id="RBOV01000328">
    <property type="protein sequence ID" value="RMN08402.1"/>
    <property type="molecule type" value="Genomic_DNA"/>
</dbReference>
<reference evidence="1 2" key="1">
    <citation type="submission" date="2018-08" db="EMBL/GenBank/DDBJ databases">
        <title>Recombination of ecologically and evolutionarily significant loci maintains genetic cohesion in the Pseudomonas syringae species complex.</title>
        <authorList>
            <person name="Dillon M."/>
            <person name="Thakur S."/>
            <person name="Almeida R.N.D."/>
            <person name="Weir B.S."/>
            <person name="Guttman D.S."/>
        </authorList>
    </citation>
    <scope>NUCLEOTIDE SEQUENCE [LARGE SCALE GENOMIC DNA]</scope>
    <source>
        <strain evidence="1 2">ICMP 12341</strain>
    </source>
</reference>
<organism evidence="1 2">
    <name type="scientific">Pseudomonas syringae pv. coriandricola</name>
    <dbReference type="NCBI Taxonomy" id="264453"/>
    <lineage>
        <taxon>Bacteria</taxon>
        <taxon>Pseudomonadati</taxon>
        <taxon>Pseudomonadota</taxon>
        <taxon>Gammaproteobacteria</taxon>
        <taxon>Pseudomonadales</taxon>
        <taxon>Pseudomonadaceae</taxon>
        <taxon>Pseudomonas</taxon>
    </lineage>
</organism>
<name>A0A3M3JC70_9PSED</name>
<evidence type="ECO:0000313" key="1">
    <source>
        <dbReference type="EMBL" id="RMN08402.1"/>
    </source>
</evidence>
<proteinExistence type="predicted"/>
<sequence>MESYLNIKAIQAAALTLKGYTGTVTGRGLDWSCKVYLENKKIGSVSNSGIGGMTITDVPIETQRSIVTALKRNAYTLTFEFAKHVSEGPTDPNKWFVDAITQMIDEVARLRKLKRLTKTHLIVQQKSSDNEFEFYKIVPSESSKARLRRQLGDDLICFMNDEILGL</sequence>
<dbReference type="Proteomes" id="UP000271468">
    <property type="component" value="Unassembled WGS sequence"/>
</dbReference>
<dbReference type="RefSeq" id="WP_054086174.1">
    <property type="nucleotide sequence ID" value="NZ_RBOV01000328.1"/>
</dbReference>
<gene>
    <name evidence="1" type="ORF">ALQ65_200080</name>
</gene>
<evidence type="ECO:0000313" key="2">
    <source>
        <dbReference type="Proteomes" id="UP000271468"/>
    </source>
</evidence>
<dbReference type="AlphaFoldDB" id="A0A3M3JC70"/>